<evidence type="ECO:0000313" key="5">
    <source>
        <dbReference type="EMBL" id="QEG22741.1"/>
    </source>
</evidence>
<proteinExistence type="predicted"/>
<evidence type="ECO:0000256" key="2">
    <source>
        <dbReference type="ARBA" id="ARBA00023315"/>
    </source>
</evidence>
<dbReference type="Proteomes" id="UP000322214">
    <property type="component" value="Chromosome"/>
</dbReference>
<keyword evidence="1 5" id="KW-0808">Transferase</keyword>
<dbReference type="PANTHER" id="PTHR34069:SF3">
    <property type="entry name" value="ACYL-COA:ACYL-COA ALKYLTRANSFERASE"/>
    <property type="match status" value="1"/>
</dbReference>
<accession>A0A5B9PJ79</accession>
<dbReference type="RefSeq" id="WP_075084521.1">
    <property type="nucleotide sequence ID" value="NZ_CP042912.1"/>
</dbReference>
<gene>
    <name evidence="5" type="primary">fabH_2</name>
    <name evidence="5" type="ORF">MFFC18_26240</name>
</gene>
<organism evidence="5 6">
    <name type="scientific">Mariniblastus fucicola</name>
    <dbReference type="NCBI Taxonomy" id="980251"/>
    <lineage>
        <taxon>Bacteria</taxon>
        <taxon>Pseudomonadati</taxon>
        <taxon>Planctomycetota</taxon>
        <taxon>Planctomycetia</taxon>
        <taxon>Pirellulales</taxon>
        <taxon>Pirellulaceae</taxon>
        <taxon>Mariniblastus</taxon>
    </lineage>
</organism>
<dbReference type="InterPro" id="IPR020616">
    <property type="entry name" value="Thiolase_N"/>
</dbReference>
<dbReference type="SUPFAM" id="SSF53901">
    <property type="entry name" value="Thiolase-like"/>
    <property type="match status" value="1"/>
</dbReference>
<evidence type="ECO:0000259" key="4">
    <source>
        <dbReference type="Pfam" id="PF08541"/>
    </source>
</evidence>
<feature type="domain" description="Beta-ketoacyl-[acyl-carrier-protein] synthase III C-terminal" evidence="4">
    <location>
        <begin position="258"/>
        <end position="347"/>
    </location>
</feature>
<evidence type="ECO:0000259" key="3">
    <source>
        <dbReference type="Pfam" id="PF00108"/>
    </source>
</evidence>
<dbReference type="STRING" id="980251.GCA_001642875_02094"/>
<dbReference type="GO" id="GO:0033818">
    <property type="term" value="F:beta-ketoacyl-acyl-carrier-protein synthase III activity"/>
    <property type="evidence" value="ECO:0007669"/>
    <property type="project" value="UniProtKB-EC"/>
</dbReference>
<dbReference type="Gene3D" id="3.40.47.10">
    <property type="match status" value="2"/>
</dbReference>
<evidence type="ECO:0000313" key="6">
    <source>
        <dbReference type="Proteomes" id="UP000322214"/>
    </source>
</evidence>
<dbReference type="PANTHER" id="PTHR34069">
    <property type="entry name" value="3-OXOACYL-[ACYL-CARRIER-PROTEIN] SYNTHASE 3"/>
    <property type="match status" value="1"/>
</dbReference>
<sequence length="358" mass="38648">MRYQNVCLESIGYLLPQEIWTTDDVEQKLAPLYERLKLPEGRLELMTGISERRFWDRGVMPGRLSVESCRLAIEAADVDVSQIGCLIHGSVCRDFLEPATACSVHHKVGLAADCMIYDVSNACLGILSGMIQAANMIELGQIKAALIVGSEGGRQLVENTIRTLNEDRSLTRKSIKNAIASLTIGSASCAVLLTHESISQSKNRLVGAAVRASTQHHELCQSHEDQVGASMAPLMETDSEALMKAGVATGVDTLAPFLAATQWQVSDLDRTVCHQVGTAHQKMMLESLSIDSNIDYATFSWLGNTGSAALPSALAVACEKEFIQPGHKVGLLGIGSGINCTMMGVEWNESRIKSKVAF</sequence>
<keyword evidence="2 5" id="KW-0012">Acyltransferase</keyword>
<name>A0A5B9PJ79_9BACT</name>
<dbReference type="NCBIfam" id="NF006720">
    <property type="entry name" value="PRK09258.1"/>
    <property type="match status" value="1"/>
</dbReference>
<protein>
    <submittedName>
        <fullName evidence="5">3-oxoacyl-[acyl-carrier-protein] synthase 3</fullName>
        <ecNumber evidence="5">2.3.1.180</ecNumber>
    </submittedName>
</protein>
<reference evidence="5 6" key="1">
    <citation type="submission" date="2019-08" db="EMBL/GenBank/DDBJ databases">
        <title>Deep-cultivation of Planctomycetes and their phenomic and genomic characterization uncovers novel biology.</title>
        <authorList>
            <person name="Wiegand S."/>
            <person name="Jogler M."/>
            <person name="Boedeker C."/>
            <person name="Pinto D."/>
            <person name="Vollmers J."/>
            <person name="Rivas-Marin E."/>
            <person name="Kohn T."/>
            <person name="Peeters S.H."/>
            <person name="Heuer A."/>
            <person name="Rast P."/>
            <person name="Oberbeckmann S."/>
            <person name="Bunk B."/>
            <person name="Jeske O."/>
            <person name="Meyerdierks A."/>
            <person name="Storesund J.E."/>
            <person name="Kallscheuer N."/>
            <person name="Luecker S."/>
            <person name="Lage O.M."/>
            <person name="Pohl T."/>
            <person name="Merkel B.J."/>
            <person name="Hornburger P."/>
            <person name="Mueller R.-W."/>
            <person name="Bruemmer F."/>
            <person name="Labrenz M."/>
            <person name="Spormann A.M."/>
            <person name="Op den Camp H."/>
            <person name="Overmann J."/>
            <person name="Amann R."/>
            <person name="Jetten M.S.M."/>
            <person name="Mascher T."/>
            <person name="Medema M.H."/>
            <person name="Devos D.P."/>
            <person name="Kaster A.-K."/>
            <person name="Ovreas L."/>
            <person name="Rohde M."/>
            <person name="Galperin M.Y."/>
            <person name="Jogler C."/>
        </authorList>
    </citation>
    <scope>NUCLEOTIDE SEQUENCE [LARGE SCALE GENOMIC DNA]</scope>
    <source>
        <strain evidence="5 6">FC18</strain>
    </source>
</reference>
<dbReference type="Pfam" id="PF08541">
    <property type="entry name" value="ACP_syn_III_C"/>
    <property type="match status" value="1"/>
</dbReference>
<dbReference type="KEGG" id="mff:MFFC18_26240"/>
<dbReference type="InterPro" id="IPR013747">
    <property type="entry name" value="ACP_syn_III_C"/>
</dbReference>
<dbReference type="AlphaFoldDB" id="A0A5B9PJ79"/>
<dbReference type="EC" id="2.3.1.180" evidence="5"/>
<feature type="domain" description="Thiolase N-terminal" evidence="3">
    <location>
        <begin position="57"/>
        <end position="151"/>
    </location>
</feature>
<dbReference type="GO" id="GO:0044550">
    <property type="term" value="P:secondary metabolite biosynthetic process"/>
    <property type="evidence" value="ECO:0007669"/>
    <property type="project" value="TreeGrafter"/>
</dbReference>
<dbReference type="OrthoDB" id="9788274at2"/>
<dbReference type="Pfam" id="PF00108">
    <property type="entry name" value="Thiolase_N"/>
    <property type="match status" value="1"/>
</dbReference>
<evidence type="ECO:0000256" key="1">
    <source>
        <dbReference type="ARBA" id="ARBA00022679"/>
    </source>
</evidence>
<dbReference type="InterPro" id="IPR016039">
    <property type="entry name" value="Thiolase-like"/>
</dbReference>
<dbReference type="EMBL" id="CP042912">
    <property type="protein sequence ID" value="QEG22741.1"/>
    <property type="molecule type" value="Genomic_DNA"/>
</dbReference>
<keyword evidence="6" id="KW-1185">Reference proteome</keyword>